<dbReference type="InterPro" id="IPR014871">
    <property type="entry name" value="dUTPase/dCTP_pyrophosphatase"/>
</dbReference>
<dbReference type="AlphaFoldDB" id="A0A2A4MLC6"/>
<comment type="caution">
    <text evidence="1">The sequence shown here is derived from an EMBL/GenBank/DDBJ whole genome shotgun (WGS) entry which is preliminary data.</text>
</comment>
<dbReference type="EMBL" id="NVQR01000089">
    <property type="protein sequence ID" value="PCH60557.1"/>
    <property type="molecule type" value="Genomic_DNA"/>
</dbReference>
<protein>
    <submittedName>
        <fullName evidence="1">dUTP diphosphatase</fullName>
    </submittedName>
</protein>
<dbReference type="SUPFAM" id="SSF101386">
    <property type="entry name" value="all-alpha NTP pyrophosphatases"/>
    <property type="match status" value="1"/>
</dbReference>
<dbReference type="Pfam" id="PF08761">
    <property type="entry name" value="dUTPase_2"/>
    <property type="match status" value="1"/>
</dbReference>
<reference evidence="2" key="1">
    <citation type="submission" date="2017-08" db="EMBL/GenBank/DDBJ databases">
        <title>A dynamic microbial community with high functional redundancy inhabits the cold, oxic subseafloor aquifer.</title>
        <authorList>
            <person name="Tully B.J."/>
            <person name="Wheat C.G."/>
            <person name="Glazer B.T."/>
            <person name="Huber J.A."/>
        </authorList>
    </citation>
    <scope>NUCLEOTIDE SEQUENCE [LARGE SCALE GENOMIC DNA]</scope>
</reference>
<dbReference type="CDD" id="cd11527">
    <property type="entry name" value="NTP-PPase_dUTPase"/>
    <property type="match status" value="1"/>
</dbReference>
<sequence>MLSKKQVSIMLSLQFEMNTKVDPNWLEAKYPYLRAAVIEGAEAIEHHGWKWWKKQQLDLPQLQMELIDIWHFFLSDMLLGNAGDKSHTEVQLLQQIASIEHTTEILFDAQSYCIKEMDLLAKLELLIGLASARRIELALFEAIMMDCQLPWSSLFCQYMGKNILNFFRQDHGYKEGTYQKIWHGREDNEYLVELMATLDANDEDYQSKLYQALAKQYPS</sequence>
<name>A0A2A4MLC6_9GAMM</name>
<evidence type="ECO:0000313" key="2">
    <source>
        <dbReference type="Proteomes" id="UP000218172"/>
    </source>
</evidence>
<gene>
    <name evidence="1" type="ORF">COC19_05790</name>
</gene>
<dbReference type="Proteomes" id="UP000218172">
    <property type="component" value="Unassembled WGS sequence"/>
</dbReference>
<organism evidence="1 2">
    <name type="scientific">SAR86 cluster bacterium</name>
    <dbReference type="NCBI Taxonomy" id="2030880"/>
    <lineage>
        <taxon>Bacteria</taxon>
        <taxon>Pseudomonadati</taxon>
        <taxon>Pseudomonadota</taxon>
        <taxon>Gammaproteobacteria</taxon>
        <taxon>SAR86 cluster</taxon>
    </lineage>
</organism>
<dbReference type="Gene3D" id="1.10.4010.10">
    <property type="entry name" value="Type II deoxyuridine triphosphatase"/>
    <property type="match status" value="1"/>
</dbReference>
<evidence type="ECO:0000313" key="1">
    <source>
        <dbReference type="EMBL" id="PCH60557.1"/>
    </source>
</evidence>
<proteinExistence type="predicted"/>
<accession>A0A2A4MLC6</accession>